<dbReference type="Proteomes" id="UP001210231">
    <property type="component" value="Unassembled WGS sequence"/>
</dbReference>
<gene>
    <name evidence="11" type="primary">kup</name>
    <name evidence="14" type="ORF">O3P16_01560</name>
</gene>
<comment type="similarity">
    <text evidence="11">Belongs to the HAK/KUP transporter (TC 2.A.72) family.</text>
</comment>
<dbReference type="Pfam" id="PF22776">
    <property type="entry name" value="K_trans_C"/>
    <property type="match status" value="1"/>
</dbReference>
<feature type="domain" description="K+ potassium transporter integral membrane" evidence="12">
    <location>
        <begin position="24"/>
        <end position="454"/>
    </location>
</feature>
<evidence type="ECO:0000313" key="15">
    <source>
        <dbReference type="Proteomes" id="UP001210231"/>
    </source>
</evidence>
<feature type="transmembrane region" description="Helical" evidence="11">
    <location>
        <begin position="287"/>
        <end position="308"/>
    </location>
</feature>
<evidence type="ECO:0000256" key="8">
    <source>
        <dbReference type="ARBA" id="ARBA00022989"/>
    </source>
</evidence>
<feature type="transmembrane region" description="Helical" evidence="11">
    <location>
        <begin position="171"/>
        <end position="195"/>
    </location>
</feature>
<evidence type="ECO:0000256" key="1">
    <source>
        <dbReference type="ARBA" id="ARBA00004141"/>
    </source>
</evidence>
<keyword evidence="6 11" id="KW-0769">Symport</keyword>
<dbReference type="HAMAP" id="MF_01522">
    <property type="entry name" value="Kup"/>
    <property type="match status" value="1"/>
</dbReference>
<keyword evidence="3 11" id="KW-1003">Cell membrane</keyword>
<feature type="transmembrane region" description="Helical" evidence="11">
    <location>
        <begin position="371"/>
        <end position="390"/>
    </location>
</feature>
<dbReference type="InterPro" id="IPR023051">
    <property type="entry name" value="Kup"/>
</dbReference>
<evidence type="ECO:0000259" key="13">
    <source>
        <dbReference type="Pfam" id="PF22776"/>
    </source>
</evidence>
<feature type="domain" description="K+ potassium transporter C-terminal" evidence="13">
    <location>
        <begin position="479"/>
        <end position="636"/>
    </location>
</feature>
<feature type="transmembrane region" description="Helical" evidence="11">
    <location>
        <begin position="246"/>
        <end position="267"/>
    </location>
</feature>
<comment type="subcellular location">
    <subcellularLocation>
        <location evidence="11">Cell membrane</location>
        <topology evidence="11">Multi-pass membrane protein</topology>
    </subcellularLocation>
    <subcellularLocation>
        <location evidence="1">Membrane</location>
        <topology evidence="1">Multi-pass membrane protein</topology>
    </subcellularLocation>
</comment>
<dbReference type="Pfam" id="PF02705">
    <property type="entry name" value="K_trans"/>
    <property type="match status" value="1"/>
</dbReference>
<protein>
    <recommendedName>
        <fullName evidence="11">Probable potassium transport system protein Kup</fullName>
    </recommendedName>
</protein>
<comment type="function">
    <text evidence="11">Transport of potassium into the cell. Likely operates as a K(+):H(+) symporter.</text>
</comment>
<keyword evidence="5 11" id="KW-0812">Transmembrane</keyword>
<dbReference type="EMBL" id="JAQGEF010000001">
    <property type="protein sequence ID" value="MDA3613480.1"/>
    <property type="molecule type" value="Genomic_DNA"/>
</dbReference>
<dbReference type="InterPro" id="IPR053951">
    <property type="entry name" value="K_trans_N"/>
</dbReference>
<feature type="transmembrane region" description="Helical" evidence="11">
    <location>
        <begin position="425"/>
        <end position="445"/>
    </location>
</feature>
<reference evidence="14 15" key="1">
    <citation type="submission" date="2022-12" db="EMBL/GenBank/DDBJ databases">
        <title>Chitinophagaceae gen. sp. nov., a new member of the family Chitinophagaceae, isolated from soil in a chemical factory.</title>
        <authorList>
            <person name="Ke Z."/>
        </authorList>
    </citation>
    <scope>NUCLEOTIDE SEQUENCE [LARGE SCALE GENOMIC DNA]</scope>
    <source>
        <strain evidence="14 15">LY-5</strain>
    </source>
</reference>
<evidence type="ECO:0000256" key="2">
    <source>
        <dbReference type="ARBA" id="ARBA00022448"/>
    </source>
</evidence>
<comment type="catalytic activity">
    <reaction evidence="11">
        <text>K(+)(in) + H(+)(in) = K(+)(out) + H(+)(out)</text>
        <dbReference type="Rhea" id="RHEA:28490"/>
        <dbReference type="ChEBI" id="CHEBI:15378"/>
        <dbReference type="ChEBI" id="CHEBI:29103"/>
    </reaction>
</comment>
<feature type="transmembrane region" description="Helical" evidence="11">
    <location>
        <begin position="397"/>
        <end position="419"/>
    </location>
</feature>
<evidence type="ECO:0000313" key="14">
    <source>
        <dbReference type="EMBL" id="MDA3613480.1"/>
    </source>
</evidence>
<proteinExistence type="inferred from homology"/>
<dbReference type="InterPro" id="IPR003855">
    <property type="entry name" value="K+_transporter"/>
</dbReference>
<evidence type="ECO:0000256" key="11">
    <source>
        <dbReference type="HAMAP-Rule" id="MF_01522"/>
    </source>
</evidence>
<comment type="caution">
    <text evidence="14">The sequence shown here is derived from an EMBL/GenBank/DDBJ whole genome shotgun (WGS) entry which is preliminary data.</text>
</comment>
<dbReference type="PANTHER" id="PTHR30540">
    <property type="entry name" value="OSMOTIC STRESS POTASSIUM TRANSPORTER"/>
    <property type="match status" value="1"/>
</dbReference>
<evidence type="ECO:0000256" key="6">
    <source>
        <dbReference type="ARBA" id="ARBA00022847"/>
    </source>
</evidence>
<keyword evidence="15" id="KW-1185">Reference proteome</keyword>
<dbReference type="InterPro" id="IPR053952">
    <property type="entry name" value="K_trans_C"/>
</dbReference>
<keyword evidence="9 11" id="KW-0406">Ion transport</keyword>
<evidence type="ECO:0000256" key="3">
    <source>
        <dbReference type="ARBA" id="ARBA00022475"/>
    </source>
</evidence>
<keyword evidence="2 11" id="KW-0813">Transport</keyword>
<evidence type="ECO:0000256" key="5">
    <source>
        <dbReference type="ARBA" id="ARBA00022692"/>
    </source>
</evidence>
<evidence type="ECO:0000256" key="7">
    <source>
        <dbReference type="ARBA" id="ARBA00022958"/>
    </source>
</evidence>
<feature type="transmembrane region" description="Helical" evidence="11">
    <location>
        <begin position="142"/>
        <end position="159"/>
    </location>
</feature>
<evidence type="ECO:0000256" key="10">
    <source>
        <dbReference type="ARBA" id="ARBA00023136"/>
    </source>
</evidence>
<organism evidence="14 15">
    <name type="scientific">Polluticaenibacter yanchengensis</name>
    <dbReference type="NCBI Taxonomy" id="3014562"/>
    <lineage>
        <taxon>Bacteria</taxon>
        <taxon>Pseudomonadati</taxon>
        <taxon>Bacteroidota</taxon>
        <taxon>Chitinophagia</taxon>
        <taxon>Chitinophagales</taxon>
        <taxon>Chitinophagaceae</taxon>
        <taxon>Polluticaenibacter</taxon>
    </lineage>
</organism>
<accession>A0ABT4UF60</accession>
<feature type="transmembrane region" description="Helical" evidence="11">
    <location>
        <begin position="215"/>
        <end position="234"/>
    </location>
</feature>
<keyword evidence="4 11" id="KW-0633">Potassium transport</keyword>
<evidence type="ECO:0000256" key="4">
    <source>
        <dbReference type="ARBA" id="ARBA00022538"/>
    </source>
</evidence>
<sequence length="660" mass="75133">MHDHQASNTAHLHDHTKVTFATLLIALGIIYGDIGTSPLYTFKAIVGKREISELLVLGGVSCIFWTLALQTTIKYVWLTLKADNQGEGGIFSLYSLVRRYGKKLVIPTMLGAAALLADGMITPAISVTSAIEGLEKIEGLKHIPVVPIVIGVISLVFFVQRFGTHKVGKAFGPIMTAWFLVLLAMGLMYVVQYPAVIRALNPYYAYELLTHYPQGFWILGAVFLCTTGAEALYSDLGHCGRNNIRITWSFVKICLVVNYLGQAAWLLNKGDTFLGDRNPFFEMMPEWFLLPGILIATLAAIVASQALISGSFTLINEAINLNFWQRVGVKQPSDTKGQIYIPSVNNILWIGCILVILYFRDSSHMEAAYGLAITLAMITTTILLSYFLLYKLKWNRVLVFFFLLVFAVIEISFFTANVVKFRDGGYITVFAGSIFFFVMYVSYFARKINNSYTKFEDLGKYAYTIAELSNDESIPKFTTHLIYLTKADRRDQIEDKIIKSIFDKKPKRADVYWFFHINRTNYPYTLDYEVSELVDDKVIKIVLNIGFRIQPKTELYFEKIIDDLIANKELNLHLKDDGSTKYNRSVDFKFIVLERYLSVDNEFALREGIILKSYFFLKQFAQKDEQAFGLDKNDVLVEHIPLVYQPVKSINLKRKETTMR</sequence>
<dbReference type="RefSeq" id="WP_407029811.1">
    <property type="nucleotide sequence ID" value="NZ_JAQGEF010000001.1"/>
</dbReference>
<evidence type="ECO:0000259" key="12">
    <source>
        <dbReference type="Pfam" id="PF02705"/>
    </source>
</evidence>
<keyword evidence="10 11" id="KW-0472">Membrane</keyword>
<evidence type="ECO:0000256" key="9">
    <source>
        <dbReference type="ARBA" id="ARBA00023065"/>
    </source>
</evidence>
<feature type="transmembrane region" description="Helical" evidence="11">
    <location>
        <begin position="339"/>
        <end position="359"/>
    </location>
</feature>
<keyword evidence="7 11" id="KW-0630">Potassium</keyword>
<dbReference type="PANTHER" id="PTHR30540:SF83">
    <property type="entry name" value="K+ POTASSIUM TRANSPORTER"/>
    <property type="match status" value="1"/>
</dbReference>
<feature type="transmembrane region" description="Helical" evidence="11">
    <location>
        <begin position="20"/>
        <end position="42"/>
    </location>
</feature>
<feature type="transmembrane region" description="Helical" evidence="11">
    <location>
        <begin position="54"/>
        <end position="77"/>
    </location>
</feature>
<name>A0ABT4UF60_9BACT</name>
<keyword evidence="8 11" id="KW-1133">Transmembrane helix</keyword>